<dbReference type="Proteomes" id="UP000886653">
    <property type="component" value="Unassembled WGS sequence"/>
</dbReference>
<organism evidence="2 3">
    <name type="scientific">Cronartium quercuum f. sp. fusiforme G11</name>
    <dbReference type="NCBI Taxonomy" id="708437"/>
    <lineage>
        <taxon>Eukaryota</taxon>
        <taxon>Fungi</taxon>
        <taxon>Dikarya</taxon>
        <taxon>Basidiomycota</taxon>
        <taxon>Pucciniomycotina</taxon>
        <taxon>Pucciniomycetes</taxon>
        <taxon>Pucciniales</taxon>
        <taxon>Coleosporiaceae</taxon>
        <taxon>Cronartium</taxon>
    </lineage>
</organism>
<accession>A0A9P6TIC0</accession>
<sequence>MDKVTLKDKTLVLTKWMAVFNSVLVFTTVTWFSQCNMQFEQRVLLRRKKKKTSSLSSTCHPFSL</sequence>
<keyword evidence="3" id="KW-1185">Reference proteome</keyword>
<evidence type="ECO:0000313" key="2">
    <source>
        <dbReference type="EMBL" id="KAG0152605.1"/>
    </source>
</evidence>
<feature type="non-terminal residue" evidence="2">
    <location>
        <position position="64"/>
    </location>
</feature>
<protein>
    <submittedName>
        <fullName evidence="2">Uncharacterized protein</fullName>
    </submittedName>
</protein>
<proteinExistence type="predicted"/>
<evidence type="ECO:0000256" key="1">
    <source>
        <dbReference type="SAM" id="Phobius"/>
    </source>
</evidence>
<comment type="caution">
    <text evidence="2">The sequence shown here is derived from an EMBL/GenBank/DDBJ whole genome shotgun (WGS) entry which is preliminary data.</text>
</comment>
<dbReference type="EMBL" id="MU167208">
    <property type="protein sequence ID" value="KAG0152605.1"/>
    <property type="molecule type" value="Genomic_DNA"/>
</dbReference>
<gene>
    <name evidence="2" type="ORF">CROQUDRAFT_650053</name>
</gene>
<reference evidence="2" key="1">
    <citation type="submission" date="2013-11" db="EMBL/GenBank/DDBJ databases">
        <title>Genome sequence of the fusiform rust pathogen reveals effectors for host alternation and coevolution with pine.</title>
        <authorList>
            <consortium name="DOE Joint Genome Institute"/>
            <person name="Smith K."/>
            <person name="Pendleton A."/>
            <person name="Kubisiak T."/>
            <person name="Anderson C."/>
            <person name="Salamov A."/>
            <person name="Aerts A."/>
            <person name="Riley R."/>
            <person name="Clum A."/>
            <person name="Lindquist E."/>
            <person name="Ence D."/>
            <person name="Campbell M."/>
            <person name="Kronenberg Z."/>
            <person name="Feau N."/>
            <person name="Dhillon B."/>
            <person name="Hamelin R."/>
            <person name="Burleigh J."/>
            <person name="Smith J."/>
            <person name="Yandell M."/>
            <person name="Nelson C."/>
            <person name="Grigoriev I."/>
            <person name="Davis J."/>
        </authorList>
    </citation>
    <scope>NUCLEOTIDE SEQUENCE</scope>
    <source>
        <strain evidence="2">G11</strain>
    </source>
</reference>
<feature type="transmembrane region" description="Helical" evidence="1">
    <location>
        <begin position="12"/>
        <end position="32"/>
    </location>
</feature>
<name>A0A9P6TIC0_9BASI</name>
<dbReference type="AlphaFoldDB" id="A0A9P6TIC0"/>
<keyword evidence="1" id="KW-1133">Transmembrane helix</keyword>
<keyword evidence="1" id="KW-0812">Transmembrane</keyword>
<evidence type="ECO:0000313" key="3">
    <source>
        <dbReference type="Proteomes" id="UP000886653"/>
    </source>
</evidence>
<keyword evidence="1" id="KW-0472">Membrane</keyword>